<keyword evidence="3 14" id="KW-0285">Flavoprotein</keyword>
<evidence type="ECO:0000256" key="10">
    <source>
        <dbReference type="ARBA" id="ARBA00022840"/>
    </source>
</evidence>
<keyword evidence="6 14" id="KW-0548">Nucleotidyltransferase</keyword>
<comment type="similarity">
    <text evidence="14">Belongs to the ribF family.</text>
</comment>
<dbReference type="FunFam" id="3.40.50.620:FF:000021">
    <property type="entry name" value="Riboflavin biosynthesis protein"/>
    <property type="match status" value="1"/>
</dbReference>
<dbReference type="GO" id="GO:0009398">
    <property type="term" value="P:FMN biosynthetic process"/>
    <property type="evidence" value="ECO:0007669"/>
    <property type="project" value="UniProtKB-UniRule"/>
</dbReference>
<dbReference type="GO" id="GO:0003919">
    <property type="term" value="F:FMN adenylyltransferase activity"/>
    <property type="evidence" value="ECO:0007669"/>
    <property type="project" value="UniProtKB-UniRule"/>
</dbReference>
<dbReference type="Gene3D" id="2.40.30.30">
    <property type="entry name" value="Riboflavin kinase-like"/>
    <property type="match status" value="1"/>
</dbReference>
<keyword evidence="11" id="KW-0511">Multifunctional enzyme</keyword>
<evidence type="ECO:0000313" key="17">
    <source>
        <dbReference type="Proteomes" id="UP000823900"/>
    </source>
</evidence>
<dbReference type="InterPro" id="IPR002606">
    <property type="entry name" value="Riboflavin_kinase_bac"/>
</dbReference>
<reference evidence="16" key="2">
    <citation type="submission" date="2021-04" db="EMBL/GenBank/DDBJ databases">
        <authorList>
            <person name="Gilroy R."/>
        </authorList>
    </citation>
    <scope>NUCLEOTIDE SEQUENCE</scope>
    <source>
        <strain evidence="16">CHK178-16964</strain>
    </source>
</reference>
<organism evidence="16 17">
    <name type="scientific">Candidatus Lachnoclostridium stercoravium</name>
    <dbReference type="NCBI Taxonomy" id="2838633"/>
    <lineage>
        <taxon>Bacteria</taxon>
        <taxon>Bacillati</taxon>
        <taxon>Bacillota</taxon>
        <taxon>Clostridia</taxon>
        <taxon>Lachnospirales</taxon>
        <taxon>Lachnospiraceae</taxon>
    </lineage>
</organism>
<dbReference type="InterPro" id="IPR015864">
    <property type="entry name" value="FAD_synthase"/>
</dbReference>
<dbReference type="EMBL" id="DWZA01000051">
    <property type="protein sequence ID" value="HJA71051.1"/>
    <property type="molecule type" value="Genomic_DNA"/>
</dbReference>
<dbReference type="NCBIfam" id="NF004160">
    <property type="entry name" value="PRK05627.1-3"/>
    <property type="match status" value="1"/>
</dbReference>
<keyword evidence="5 14" id="KW-0808">Transferase</keyword>
<feature type="domain" description="Riboflavin kinase" evidence="15">
    <location>
        <begin position="180"/>
        <end position="306"/>
    </location>
</feature>
<dbReference type="EC" id="2.7.1.26" evidence="14"/>
<gene>
    <name evidence="16" type="ORF">IAA07_05640</name>
</gene>
<sequence>MEYIQTDEFHIEAPAVVTIGKFDGRHRGHQKILKAMEEWKAKKGFAVAVFTFSRVPSAVVAKTVPTVITTNEERRYMMEQAGVDYLVEYPFNEATAHMDPEEFVKTVLVGQMNAHAIVVGTDCGFGYKRAGNAQLLKELAPRLGFALTIIEKAKEDNRDISSTYVREELDKGHMEKANELLGRPYSIHGKVVHGNHIGSSILGFPTANILPPPEKHLPKFGVYLSRVIAGKNRYWGITNIGKKPTVSGDYPAGAETFLMDFDGDLYGQVIEVQLLRFMRPEQKFEGLKELREQIEEDKKTAARILKEKSFPAGTEEDTRL</sequence>
<evidence type="ECO:0000256" key="9">
    <source>
        <dbReference type="ARBA" id="ARBA00022827"/>
    </source>
</evidence>
<reference evidence="16" key="1">
    <citation type="journal article" date="2021" name="PeerJ">
        <title>Extensive microbial diversity within the chicken gut microbiome revealed by metagenomics and culture.</title>
        <authorList>
            <person name="Gilroy R."/>
            <person name="Ravi A."/>
            <person name="Getino M."/>
            <person name="Pursley I."/>
            <person name="Horton D.L."/>
            <person name="Alikhan N.F."/>
            <person name="Baker D."/>
            <person name="Gharbi K."/>
            <person name="Hall N."/>
            <person name="Watson M."/>
            <person name="Adriaenssens E.M."/>
            <person name="Foster-Nyarko E."/>
            <person name="Jarju S."/>
            <person name="Secka A."/>
            <person name="Antonio M."/>
            <person name="Oren A."/>
            <person name="Chaudhuri R.R."/>
            <person name="La Ragione R."/>
            <person name="Hildebrand F."/>
            <person name="Pallen M.J."/>
        </authorList>
    </citation>
    <scope>NUCLEOTIDE SEQUENCE</scope>
    <source>
        <strain evidence="16">CHK178-16964</strain>
    </source>
</reference>
<evidence type="ECO:0000256" key="8">
    <source>
        <dbReference type="ARBA" id="ARBA00022777"/>
    </source>
</evidence>
<evidence type="ECO:0000256" key="12">
    <source>
        <dbReference type="ARBA" id="ARBA00047880"/>
    </source>
</evidence>
<dbReference type="AlphaFoldDB" id="A0A9D2KPH9"/>
<comment type="pathway">
    <text evidence="2 14">Cofactor biosynthesis; FMN biosynthesis; FMN from riboflavin (ATP route): step 1/1.</text>
</comment>
<dbReference type="GO" id="GO:0006747">
    <property type="term" value="P:FAD biosynthetic process"/>
    <property type="evidence" value="ECO:0007669"/>
    <property type="project" value="UniProtKB-UniRule"/>
</dbReference>
<keyword evidence="9 14" id="KW-0274">FAD</keyword>
<dbReference type="GO" id="GO:0009231">
    <property type="term" value="P:riboflavin biosynthetic process"/>
    <property type="evidence" value="ECO:0007669"/>
    <property type="project" value="InterPro"/>
</dbReference>
<dbReference type="SUPFAM" id="SSF82114">
    <property type="entry name" value="Riboflavin kinase-like"/>
    <property type="match status" value="1"/>
</dbReference>
<dbReference type="InterPro" id="IPR023468">
    <property type="entry name" value="Riboflavin_kinase"/>
</dbReference>
<evidence type="ECO:0000256" key="11">
    <source>
        <dbReference type="ARBA" id="ARBA00023268"/>
    </source>
</evidence>
<accession>A0A9D2KPH9</accession>
<comment type="catalytic activity">
    <reaction evidence="12 14">
        <text>riboflavin + ATP = FMN + ADP + H(+)</text>
        <dbReference type="Rhea" id="RHEA:14357"/>
        <dbReference type="ChEBI" id="CHEBI:15378"/>
        <dbReference type="ChEBI" id="CHEBI:30616"/>
        <dbReference type="ChEBI" id="CHEBI:57986"/>
        <dbReference type="ChEBI" id="CHEBI:58210"/>
        <dbReference type="ChEBI" id="CHEBI:456216"/>
        <dbReference type="EC" id="2.7.1.26"/>
    </reaction>
</comment>
<name>A0A9D2KPH9_9FIRM</name>
<dbReference type="Pfam" id="PF01687">
    <property type="entry name" value="Flavokinase"/>
    <property type="match status" value="1"/>
</dbReference>
<dbReference type="CDD" id="cd02064">
    <property type="entry name" value="FAD_synthetase_N"/>
    <property type="match status" value="1"/>
</dbReference>
<dbReference type="Gene3D" id="3.40.50.620">
    <property type="entry name" value="HUPs"/>
    <property type="match status" value="1"/>
</dbReference>
<proteinExistence type="inferred from homology"/>
<evidence type="ECO:0000256" key="3">
    <source>
        <dbReference type="ARBA" id="ARBA00022630"/>
    </source>
</evidence>
<evidence type="ECO:0000313" key="16">
    <source>
        <dbReference type="EMBL" id="HJA71051.1"/>
    </source>
</evidence>
<evidence type="ECO:0000256" key="4">
    <source>
        <dbReference type="ARBA" id="ARBA00022643"/>
    </source>
</evidence>
<keyword evidence="10 14" id="KW-0067">ATP-binding</keyword>
<dbReference type="PIRSF" id="PIRSF004491">
    <property type="entry name" value="FAD_Synth"/>
    <property type="match status" value="1"/>
</dbReference>
<dbReference type="GO" id="GO:0008531">
    <property type="term" value="F:riboflavin kinase activity"/>
    <property type="evidence" value="ECO:0007669"/>
    <property type="project" value="UniProtKB-UniRule"/>
</dbReference>
<evidence type="ECO:0000256" key="5">
    <source>
        <dbReference type="ARBA" id="ARBA00022679"/>
    </source>
</evidence>
<dbReference type="SUPFAM" id="SSF52374">
    <property type="entry name" value="Nucleotidylyl transferase"/>
    <property type="match status" value="1"/>
</dbReference>
<comment type="caution">
    <text evidence="16">The sequence shown here is derived from an EMBL/GenBank/DDBJ whole genome shotgun (WGS) entry which is preliminary data.</text>
</comment>
<keyword evidence="7 14" id="KW-0547">Nucleotide-binding</keyword>
<evidence type="ECO:0000259" key="15">
    <source>
        <dbReference type="SMART" id="SM00904"/>
    </source>
</evidence>
<dbReference type="EC" id="2.7.7.2" evidence="14"/>
<dbReference type="Pfam" id="PF06574">
    <property type="entry name" value="FAD_syn"/>
    <property type="match status" value="1"/>
</dbReference>
<comment type="catalytic activity">
    <reaction evidence="13 14">
        <text>FMN + ATP + H(+) = FAD + diphosphate</text>
        <dbReference type="Rhea" id="RHEA:17237"/>
        <dbReference type="ChEBI" id="CHEBI:15378"/>
        <dbReference type="ChEBI" id="CHEBI:30616"/>
        <dbReference type="ChEBI" id="CHEBI:33019"/>
        <dbReference type="ChEBI" id="CHEBI:57692"/>
        <dbReference type="ChEBI" id="CHEBI:58210"/>
        <dbReference type="EC" id="2.7.7.2"/>
    </reaction>
</comment>
<dbReference type="Proteomes" id="UP000823900">
    <property type="component" value="Unassembled WGS sequence"/>
</dbReference>
<evidence type="ECO:0000256" key="14">
    <source>
        <dbReference type="PIRNR" id="PIRNR004491"/>
    </source>
</evidence>
<comment type="pathway">
    <text evidence="1 14">Cofactor biosynthesis; FAD biosynthesis; FAD from FMN: step 1/1.</text>
</comment>
<dbReference type="SMART" id="SM00904">
    <property type="entry name" value="Flavokinase"/>
    <property type="match status" value="1"/>
</dbReference>
<keyword evidence="8 14" id="KW-0418">Kinase</keyword>
<keyword evidence="4 14" id="KW-0288">FMN</keyword>
<dbReference type="NCBIfam" id="TIGR00083">
    <property type="entry name" value="ribF"/>
    <property type="match status" value="1"/>
</dbReference>
<dbReference type="InterPro" id="IPR014729">
    <property type="entry name" value="Rossmann-like_a/b/a_fold"/>
</dbReference>
<dbReference type="InterPro" id="IPR023465">
    <property type="entry name" value="Riboflavin_kinase_dom_sf"/>
</dbReference>
<dbReference type="PANTHER" id="PTHR22749">
    <property type="entry name" value="RIBOFLAVIN KINASE/FMN ADENYLYLTRANSFERASE"/>
    <property type="match status" value="1"/>
</dbReference>
<evidence type="ECO:0000256" key="6">
    <source>
        <dbReference type="ARBA" id="ARBA00022695"/>
    </source>
</evidence>
<dbReference type="InterPro" id="IPR015865">
    <property type="entry name" value="Riboflavin_kinase_bac/euk"/>
</dbReference>
<protein>
    <recommendedName>
        <fullName evidence="14">Riboflavin biosynthesis protein</fullName>
    </recommendedName>
    <domain>
        <recommendedName>
            <fullName evidence="14">Riboflavin kinase</fullName>
            <ecNumber evidence="14">2.7.1.26</ecNumber>
        </recommendedName>
        <alternativeName>
            <fullName evidence="14">Flavokinase</fullName>
        </alternativeName>
    </domain>
    <domain>
        <recommendedName>
            <fullName evidence="14">FMN adenylyltransferase</fullName>
            <ecNumber evidence="14">2.7.7.2</ecNumber>
        </recommendedName>
        <alternativeName>
            <fullName evidence="14">FAD pyrophosphorylase</fullName>
        </alternativeName>
        <alternativeName>
            <fullName evidence="14">FAD synthase</fullName>
        </alternativeName>
    </domain>
</protein>
<dbReference type="NCBIfam" id="NF004162">
    <property type="entry name" value="PRK05627.1-5"/>
    <property type="match status" value="1"/>
</dbReference>
<evidence type="ECO:0000256" key="13">
    <source>
        <dbReference type="ARBA" id="ARBA00049494"/>
    </source>
</evidence>
<evidence type="ECO:0000256" key="7">
    <source>
        <dbReference type="ARBA" id="ARBA00022741"/>
    </source>
</evidence>
<dbReference type="PANTHER" id="PTHR22749:SF6">
    <property type="entry name" value="RIBOFLAVIN KINASE"/>
    <property type="match status" value="1"/>
</dbReference>
<dbReference type="GO" id="GO:0005524">
    <property type="term" value="F:ATP binding"/>
    <property type="evidence" value="ECO:0007669"/>
    <property type="project" value="UniProtKB-UniRule"/>
</dbReference>
<evidence type="ECO:0000256" key="2">
    <source>
        <dbReference type="ARBA" id="ARBA00005201"/>
    </source>
</evidence>
<evidence type="ECO:0000256" key="1">
    <source>
        <dbReference type="ARBA" id="ARBA00004726"/>
    </source>
</evidence>